<dbReference type="NCBIfam" id="TIGR00152">
    <property type="entry name" value="dephospho-CoA kinase"/>
    <property type="match status" value="1"/>
</dbReference>
<sequence>MARRVIGLTGGIATGKSTVGRLLAGRGIPVIDADLLAREAVAPGGTALAAIVHRYGSAMLTDAGALNRSALARIVFADPDERHWLESRIHPFVRAALQAAIERTAGTLCLMIPLLFEAGMTDLVTEIWVVSCEAEPQHARLKKRDGLSDEAIAARIASQWPLAEKVRLADVVIDNNGEPAHLERQVACALAQASI</sequence>
<comment type="subcellular location">
    <subcellularLocation>
        <location evidence="3">Cytoplasm</location>
    </subcellularLocation>
</comment>
<comment type="function">
    <text evidence="3">Catalyzes the phosphorylation of the 3'-hydroxyl group of dephosphocoenzyme A to form coenzyme A.</text>
</comment>
<dbReference type="Proteomes" id="UP001054846">
    <property type="component" value="Chromosome"/>
</dbReference>
<evidence type="ECO:0000256" key="3">
    <source>
        <dbReference type="HAMAP-Rule" id="MF_00376"/>
    </source>
</evidence>
<dbReference type="Gene3D" id="3.40.50.300">
    <property type="entry name" value="P-loop containing nucleotide triphosphate hydrolases"/>
    <property type="match status" value="1"/>
</dbReference>
<name>A0ABY3PTE0_9CYAN</name>
<dbReference type="EMBL" id="CP063845">
    <property type="protein sequence ID" value="UFP96744.1"/>
    <property type="molecule type" value="Genomic_DNA"/>
</dbReference>
<organism evidence="5 6">
    <name type="scientific">Gloeobacter morelensis MG652769</name>
    <dbReference type="NCBI Taxonomy" id="2781736"/>
    <lineage>
        <taxon>Bacteria</taxon>
        <taxon>Bacillati</taxon>
        <taxon>Cyanobacteriota</taxon>
        <taxon>Cyanophyceae</taxon>
        <taxon>Gloeobacterales</taxon>
        <taxon>Gloeobacteraceae</taxon>
        <taxon>Gloeobacter</taxon>
        <taxon>Gloeobacter morelensis</taxon>
    </lineage>
</organism>
<keyword evidence="3 5" id="KW-0418">Kinase</keyword>
<dbReference type="EC" id="2.7.1.24" evidence="3 4"/>
<dbReference type="Pfam" id="PF01121">
    <property type="entry name" value="CoaE"/>
    <property type="match status" value="1"/>
</dbReference>
<evidence type="ECO:0000256" key="4">
    <source>
        <dbReference type="NCBIfam" id="TIGR00152"/>
    </source>
</evidence>
<dbReference type="PANTHER" id="PTHR10695">
    <property type="entry name" value="DEPHOSPHO-COA KINASE-RELATED"/>
    <property type="match status" value="1"/>
</dbReference>
<dbReference type="GO" id="GO:0004140">
    <property type="term" value="F:dephospho-CoA kinase activity"/>
    <property type="evidence" value="ECO:0007669"/>
    <property type="project" value="UniProtKB-EC"/>
</dbReference>
<dbReference type="InterPro" id="IPR001977">
    <property type="entry name" value="Depp_CoAkinase"/>
</dbReference>
<protein>
    <recommendedName>
        <fullName evidence="3 4">Dephospho-CoA kinase</fullName>
        <ecNumber evidence="3 4">2.7.1.24</ecNumber>
    </recommendedName>
    <alternativeName>
        <fullName evidence="3">Dephosphocoenzyme A kinase</fullName>
    </alternativeName>
</protein>
<dbReference type="PROSITE" id="PS51219">
    <property type="entry name" value="DPCK"/>
    <property type="match status" value="1"/>
</dbReference>
<keyword evidence="3 5" id="KW-0808">Transferase</keyword>
<feature type="binding site" evidence="3">
    <location>
        <begin position="13"/>
        <end position="18"/>
    </location>
    <ligand>
        <name>ATP</name>
        <dbReference type="ChEBI" id="CHEBI:30616"/>
    </ligand>
</feature>
<comment type="catalytic activity">
    <reaction evidence="3">
        <text>3'-dephospho-CoA + ATP = ADP + CoA + H(+)</text>
        <dbReference type="Rhea" id="RHEA:18245"/>
        <dbReference type="ChEBI" id="CHEBI:15378"/>
        <dbReference type="ChEBI" id="CHEBI:30616"/>
        <dbReference type="ChEBI" id="CHEBI:57287"/>
        <dbReference type="ChEBI" id="CHEBI:57328"/>
        <dbReference type="ChEBI" id="CHEBI:456216"/>
        <dbReference type="EC" id="2.7.1.24"/>
    </reaction>
</comment>
<accession>A0ABY3PTE0</accession>
<comment type="pathway">
    <text evidence="3">Cofactor biosynthesis; coenzyme A biosynthesis; CoA from (R)-pantothenate: step 5/5.</text>
</comment>
<keyword evidence="2 3" id="KW-0067">ATP-binding</keyword>
<evidence type="ECO:0000313" key="6">
    <source>
        <dbReference type="Proteomes" id="UP001054846"/>
    </source>
</evidence>
<dbReference type="InterPro" id="IPR027417">
    <property type="entry name" value="P-loop_NTPase"/>
</dbReference>
<keyword evidence="1 3" id="KW-0547">Nucleotide-binding</keyword>
<keyword evidence="3" id="KW-0963">Cytoplasm</keyword>
<comment type="similarity">
    <text evidence="3">Belongs to the CoaE family.</text>
</comment>
<reference evidence="5 6" key="1">
    <citation type="journal article" date="2021" name="Genome Biol. Evol.">
        <title>Complete Genome Sequencing of a Novel Gloeobacter Species from a Waterfall Cave in Mexico.</title>
        <authorList>
            <person name="Saw J.H."/>
            <person name="Cardona T."/>
            <person name="Montejano G."/>
        </authorList>
    </citation>
    <scope>NUCLEOTIDE SEQUENCE [LARGE SCALE GENOMIC DNA]</scope>
    <source>
        <strain evidence="5">MG652769</strain>
    </source>
</reference>
<keyword evidence="3" id="KW-0173">Coenzyme A biosynthesis</keyword>
<gene>
    <name evidence="3" type="primary">coaE</name>
    <name evidence="5" type="ORF">ISF26_11255</name>
</gene>
<keyword evidence="6" id="KW-1185">Reference proteome</keyword>
<dbReference type="CDD" id="cd02022">
    <property type="entry name" value="DPCK"/>
    <property type="match status" value="1"/>
</dbReference>
<proteinExistence type="inferred from homology"/>
<dbReference type="PANTHER" id="PTHR10695:SF46">
    <property type="entry name" value="BIFUNCTIONAL COENZYME A SYNTHASE-RELATED"/>
    <property type="match status" value="1"/>
</dbReference>
<dbReference type="RefSeq" id="WP_230844079.1">
    <property type="nucleotide sequence ID" value="NZ_CP063845.1"/>
</dbReference>
<dbReference type="SUPFAM" id="SSF52540">
    <property type="entry name" value="P-loop containing nucleoside triphosphate hydrolases"/>
    <property type="match status" value="1"/>
</dbReference>
<evidence type="ECO:0000256" key="1">
    <source>
        <dbReference type="ARBA" id="ARBA00022741"/>
    </source>
</evidence>
<evidence type="ECO:0000313" key="5">
    <source>
        <dbReference type="EMBL" id="UFP96744.1"/>
    </source>
</evidence>
<dbReference type="HAMAP" id="MF_00376">
    <property type="entry name" value="Dephospho_CoA_kinase"/>
    <property type="match status" value="1"/>
</dbReference>
<evidence type="ECO:0000256" key="2">
    <source>
        <dbReference type="ARBA" id="ARBA00022840"/>
    </source>
</evidence>